<dbReference type="AlphaFoldDB" id="A0A9D1Z6N8"/>
<dbReference type="InterPro" id="IPR017853">
    <property type="entry name" value="GH"/>
</dbReference>
<proteinExistence type="predicted"/>
<dbReference type="Proteomes" id="UP000824135">
    <property type="component" value="Unassembled WGS sequence"/>
</dbReference>
<dbReference type="GO" id="GO:0004553">
    <property type="term" value="F:hydrolase activity, hydrolyzing O-glycosyl compounds"/>
    <property type="evidence" value="ECO:0007669"/>
    <property type="project" value="InterPro"/>
</dbReference>
<protein>
    <submittedName>
        <fullName evidence="5">Endo-1,4-beta-xylanase</fullName>
    </submittedName>
</protein>
<keyword evidence="3" id="KW-0624">Polysaccharide degradation</keyword>
<organism evidence="5 6">
    <name type="scientific">Candidatus Borkfalkia excrementavium</name>
    <dbReference type="NCBI Taxonomy" id="2838505"/>
    <lineage>
        <taxon>Bacteria</taxon>
        <taxon>Bacillati</taxon>
        <taxon>Bacillota</taxon>
        <taxon>Clostridia</taxon>
        <taxon>Christensenellales</taxon>
        <taxon>Christensenellaceae</taxon>
        <taxon>Candidatus Borkfalkia</taxon>
    </lineage>
</organism>
<keyword evidence="2" id="KW-0119">Carbohydrate metabolism</keyword>
<reference evidence="5" key="2">
    <citation type="submission" date="2021-04" db="EMBL/GenBank/DDBJ databases">
        <authorList>
            <person name="Gilroy R."/>
        </authorList>
    </citation>
    <scope>NUCLEOTIDE SEQUENCE</scope>
    <source>
        <strain evidence="5">CHK199-9574</strain>
    </source>
</reference>
<dbReference type="Pfam" id="PF00331">
    <property type="entry name" value="Glyco_hydro_10"/>
    <property type="match status" value="1"/>
</dbReference>
<dbReference type="Gene3D" id="3.20.20.80">
    <property type="entry name" value="Glycosidases"/>
    <property type="match status" value="1"/>
</dbReference>
<dbReference type="PANTHER" id="PTHR31490">
    <property type="entry name" value="GLYCOSYL HYDROLASE"/>
    <property type="match status" value="1"/>
</dbReference>
<name>A0A9D1Z6N8_9FIRM</name>
<dbReference type="SUPFAM" id="SSF51445">
    <property type="entry name" value="(Trans)glycosidases"/>
    <property type="match status" value="1"/>
</dbReference>
<dbReference type="InterPro" id="IPR044846">
    <property type="entry name" value="GH10"/>
</dbReference>
<comment type="caution">
    <text evidence="5">The sequence shown here is derived from an EMBL/GenBank/DDBJ whole genome shotgun (WGS) entry which is preliminary data.</text>
</comment>
<dbReference type="PANTHER" id="PTHR31490:SF1">
    <property type="entry name" value="ENDO-1,4-BETA-XYLANASE 1"/>
    <property type="match status" value="1"/>
</dbReference>
<dbReference type="PROSITE" id="PS51760">
    <property type="entry name" value="GH10_2"/>
    <property type="match status" value="1"/>
</dbReference>
<dbReference type="InterPro" id="IPR001000">
    <property type="entry name" value="GH10_dom"/>
</dbReference>
<evidence type="ECO:0000256" key="2">
    <source>
        <dbReference type="ARBA" id="ARBA00023277"/>
    </source>
</evidence>
<dbReference type="SMART" id="SM00633">
    <property type="entry name" value="Glyco_10"/>
    <property type="match status" value="1"/>
</dbReference>
<dbReference type="GO" id="GO:0000272">
    <property type="term" value="P:polysaccharide catabolic process"/>
    <property type="evidence" value="ECO:0007669"/>
    <property type="project" value="UniProtKB-KW"/>
</dbReference>
<evidence type="ECO:0000313" key="5">
    <source>
        <dbReference type="EMBL" id="HIY77437.1"/>
    </source>
</evidence>
<dbReference type="EMBL" id="DXCO01000002">
    <property type="protein sequence ID" value="HIY77437.1"/>
    <property type="molecule type" value="Genomic_DNA"/>
</dbReference>
<sequence length="437" mass="51581">MKILNREKVLEKILCCQDELNARNKSGIEKYRKGNFTIRFTQKGNKKVSVRQIRHKFLFGSTGFMLGCFENAEKETKFKELFASIFNLVVVPFYWNTLEPEEGKLRFQKDSENIYRRPAPDTVLEFCRDYGIEPKGHCLTWNWMTPDWLKKYSPNKRKKILERRFSEIAEEYADKIPSFDIVNESASNYRYGRDSLFENYDEFSLRLGKKYFPNNKKIINETNQAIWYDYMSEGKYMSFNMQLKDFIRRRLPIDEIGLQYHIFIESDQLESDGVKDAFLNAKYMLEILDLYDRFNLPMHISEITIPSYVGRIVENEELQAEIAKIWYETWFATRNMKSIVWWNLADGYAAYAPMGTDEGENRYGGGLVHFDMSKKPAYNALDKLINHEWKTSEEIVTDAGEFTFRGFYGEYEVEVENADSKNKKTVNFDSDGVKISI</sequence>
<evidence type="ECO:0000256" key="3">
    <source>
        <dbReference type="ARBA" id="ARBA00023326"/>
    </source>
</evidence>
<keyword evidence="1" id="KW-0378">Hydrolase</keyword>
<feature type="domain" description="GH10" evidence="4">
    <location>
        <begin position="59"/>
        <end position="384"/>
    </location>
</feature>
<reference evidence="5" key="1">
    <citation type="journal article" date="2021" name="PeerJ">
        <title>Extensive microbial diversity within the chicken gut microbiome revealed by metagenomics and culture.</title>
        <authorList>
            <person name="Gilroy R."/>
            <person name="Ravi A."/>
            <person name="Getino M."/>
            <person name="Pursley I."/>
            <person name="Horton D.L."/>
            <person name="Alikhan N.F."/>
            <person name="Baker D."/>
            <person name="Gharbi K."/>
            <person name="Hall N."/>
            <person name="Watson M."/>
            <person name="Adriaenssens E.M."/>
            <person name="Foster-Nyarko E."/>
            <person name="Jarju S."/>
            <person name="Secka A."/>
            <person name="Antonio M."/>
            <person name="Oren A."/>
            <person name="Chaudhuri R.R."/>
            <person name="La Ragione R."/>
            <person name="Hildebrand F."/>
            <person name="Pallen M.J."/>
        </authorList>
    </citation>
    <scope>NUCLEOTIDE SEQUENCE</scope>
    <source>
        <strain evidence="5">CHK199-9574</strain>
    </source>
</reference>
<accession>A0A9D1Z6N8</accession>
<evidence type="ECO:0000256" key="1">
    <source>
        <dbReference type="ARBA" id="ARBA00022801"/>
    </source>
</evidence>
<evidence type="ECO:0000259" key="4">
    <source>
        <dbReference type="PROSITE" id="PS51760"/>
    </source>
</evidence>
<evidence type="ECO:0000313" key="6">
    <source>
        <dbReference type="Proteomes" id="UP000824135"/>
    </source>
</evidence>
<gene>
    <name evidence="5" type="ORF">H9728_00155</name>
</gene>